<keyword evidence="5" id="KW-1185">Reference proteome</keyword>
<name>A0A9P7K9B4_9AGAR</name>
<reference evidence="4" key="2">
    <citation type="submission" date="2021-10" db="EMBL/GenBank/DDBJ databases">
        <title>Phylogenomics reveals ancestral predisposition of the termite-cultivated fungus Termitomyces towards a domesticated lifestyle.</title>
        <authorList>
            <person name="Auxier B."/>
            <person name="Grum-Grzhimaylo A."/>
            <person name="Cardenas M.E."/>
            <person name="Lodge J.D."/>
            <person name="Laessoe T."/>
            <person name="Pedersen O."/>
            <person name="Smith M.E."/>
            <person name="Kuyper T.W."/>
            <person name="Franco-Molano E.A."/>
            <person name="Baroni T.J."/>
            <person name="Aanen D.K."/>
        </authorList>
    </citation>
    <scope>NUCLEOTIDE SEQUENCE</scope>
    <source>
        <strain evidence="4">AP01</strain>
        <tissue evidence="4">Mycelium</tissue>
    </source>
</reference>
<feature type="domain" description="DUF4139" evidence="2">
    <location>
        <begin position="206"/>
        <end position="572"/>
    </location>
</feature>
<dbReference type="AlphaFoldDB" id="A0A9P7K9B4"/>
<dbReference type="Proteomes" id="UP000775547">
    <property type="component" value="Unassembled WGS sequence"/>
</dbReference>
<dbReference type="InterPro" id="IPR037291">
    <property type="entry name" value="DUF4139"/>
</dbReference>
<accession>A0A9P7K9B4</accession>
<dbReference type="PANTHER" id="PTHR31005">
    <property type="entry name" value="DUF4139 DOMAIN-CONTAINING PROTEIN"/>
    <property type="match status" value="1"/>
</dbReference>
<evidence type="ECO:0000259" key="2">
    <source>
        <dbReference type="Pfam" id="PF13598"/>
    </source>
</evidence>
<dbReference type="Pfam" id="PF13600">
    <property type="entry name" value="DUF4140"/>
    <property type="match status" value="1"/>
</dbReference>
<sequence>MAASVDSPPSFQPINAIELVSKENSKITGVSVYSGRAEVTRSFKFDVKTGQNQVTVNGLPNVLDQDSLRVEGRGAATIHDVTTSHIPLPEAPTTSSELDNLLATKEHTSRALQRCKHSADVLQRYVSPLSTQHIDVTQLGKIIKEYDATAEQLDDRMLELEKQLKDIDKEIEEERKKLSDPKHDGSLGIRAVIGVFADVEGEVEIALIYAVHGATWHAGYDIRVDMQSKEEPVTLIYKAAITQLTGEDWSDIPLTLETATPTFGLGVPTLDQWTLSVYRSPPLDVLPTAVLHPAPLLKSRAVKRGKSALTDSEYSAPTVAHRELQVTSKGTVSATFEVPGLISIPSDNAAHNVTIAELKLGATMSWVCVPKKDSKMHLSAKIKNASQYTLIRGTASVYVNGSFISRSDVPAVSPEESFVCPLGLDPSIRVTYHPQAKQKSLSGFYTKTTTLAVTQQITVHNTKAEPVEHVRIVDQVPVSQDAQIQVNLVSPALHYHKDSSSSGTFGATGKEEGDPAARMMTVAKGVTAMWDGADEPEPEVEALGRSGKLNWVCTIPPQSKINLVLQWEVASPARMQVAGLF</sequence>
<evidence type="ECO:0000313" key="4">
    <source>
        <dbReference type="EMBL" id="KAG5640964.1"/>
    </source>
</evidence>
<feature type="coiled-coil region" evidence="1">
    <location>
        <begin position="143"/>
        <end position="177"/>
    </location>
</feature>
<evidence type="ECO:0008006" key="6">
    <source>
        <dbReference type="Google" id="ProtNLM"/>
    </source>
</evidence>
<dbReference type="InterPro" id="IPR011935">
    <property type="entry name" value="CHP02231"/>
</dbReference>
<dbReference type="EMBL" id="JABCKV010000430">
    <property type="protein sequence ID" value="KAG5640964.1"/>
    <property type="molecule type" value="Genomic_DNA"/>
</dbReference>
<gene>
    <name evidence="4" type="ORF">DXG03_006525</name>
</gene>
<evidence type="ECO:0000313" key="5">
    <source>
        <dbReference type="Proteomes" id="UP000775547"/>
    </source>
</evidence>
<protein>
    <recommendedName>
        <fullName evidence="6">Mucoidy inhibitor A</fullName>
    </recommendedName>
</protein>
<dbReference type="OrthoDB" id="10068793at2759"/>
<dbReference type="PANTHER" id="PTHR31005:SF8">
    <property type="entry name" value="DUF4139 DOMAIN-CONTAINING PROTEIN"/>
    <property type="match status" value="1"/>
</dbReference>
<feature type="domain" description="DUF4140" evidence="3">
    <location>
        <begin position="30"/>
        <end position="124"/>
    </location>
</feature>
<evidence type="ECO:0000259" key="3">
    <source>
        <dbReference type="Pfam" id="PF13600"/>
    </source>
</evidence>
<dbReference type="Pfam" id="PF13598">
    <property type="entry name" value="DUF4139"/>
    <property type="match status" value="1"/>
</dbReference>
<organism evidence="4 5">
    <name type="scientific">Asterophora parasitica</name>
    <dbReference type="NCBI Taxonomy" id="117018"/>
    <lineage>
        <taxon>Eukaryota</taxon>
        <taxon>Fungi</taxon>
        <taxon>Dikarya</taxon>
        <taxon>Basidiomycota</taxon>
        <taxon>Agaricomycotina</taxon>
        <taxon>Agaricomycetes</taxon>
        <taxon>Agaricomycetidae</taxon>
        <taxon>Agaricales</taxon>
        <taxon>Tricholomatineae</taxon>
        <taxon>Lyophyllaceae</taxon>
        <taxon>Asterophora</taxon>
    </lineage>
</organism>
<reference evidence="4" key="1">
    <citation type="submission" date="2020-07" db="EMBL/GenBank/DDBJ databases">
        <authorList>
            <person name="Nieuwenhuis M."/>
            <person name="Van De Peppel L.J.J."/>
        </authorList>
    </citation>
    <scope>NUCLEOTIDE SEQUENCE</scope>
    <source>
        <strain evidence="4">AP01</strain>
        <tissue evidence="4">Mycelium</tissue>
    </source>
</reference>
<proteinExistence type="predicted"/>
<dbReference type="NCBIfam" id="TIGR02231">
    <property type="entry name" value="mucoidy inhibitor MuiA family protein"/>
    <property type="match status" value="1"/>
</dbReference>
<comment type="caution">
    <text evidence="4">The sequence shown here is derived from an EMBL/GenBank/DDBJ whole genome shotgun (WGS) entry which is preliminary data.</text>
</comment>
<keyword evidence="1" id="KW-0175">Coiled coil</keyword>
<evidence type="ECO:0000256" key="1">
    <source>
        <dbReference type="SAM" id="Coils"/>
    </source>
</evidence>
<dbReference type="InterPro" id="IPR025554">
    <property type="entry name" value="DUF4140"/>
</dbReference>